<dbReference type="Proteomes" id="UP001497623">
    <property type="component" value="Unassembled WGS sequence"/>
</dbReference>
<reference evidence="15 16" key="1">
    <citation type="submission" date="2024-05" db="EMBL/GenBank/DDBJ databases">
        <authorList>
            <person name="Wallberg A."/>
        </authorList>
    </citation>
    <scope>NUCLEOTIDE SEQUENCE [LARGE SCALE GENOMIC DNA]</scope>
</reference>
<dbReference type="GO" id="GO:0005615">
    <property type="term" value="C:extracellular space"/>
    <property type="evidence" value="ECO:0007669"/>
    <property type="project" value="TreeGrafter"/>
</dbReference>
<keyword evidence="4" id="KW-1003">Cell membrane</keyword>
<evidence type="ECO:0000259" key="14">
    <source>
        <dbReference type="Pfam" id="PF11838"/>
    </source>
</evidence>
<evidence type="ECO:0000256" key="2">
    <source>
        <dbReference type="ARBA" id="ARBA00004236"/>
    </source>
</evidence>
<dbReference type="PANTHER" id="PTHR11533">
    <property type="entry name" value="PROTEASE M1 ZINC METALLOPROTEASE"/>
    <property type="match status" value="1"/>
</dbReference>
<keyword evidence="9" id="KW-0482">Metalloprotease</keyword>
<evidence type="ECO:0000256" key="6">
    <source>
        <dbReference type="ARBA" id="ARBA00022723"/>
    </source>
</evidence>
<feature type="non-terminal residue" evidence="15">
    <location>
        <position position="1"/>
    </location>
</feature>
<keyword evidence="11" id="KW-1015">Disulfide bond</keyword>
<keyword evidence="6" id="KW-0479">Metal-binding</keyword>
<evidence type="ECO:0000256" key="4">
    <source>
        <dbReference type="ARBA" id="ARBA00022475"/>
    </source>
</evidence>
<dbReference type="GO" id="GO:0043171">
    <property type="term" value="P:peptide catabolic process"/>
    <property type="evidence" value="ECO:0007669"/>
    <property type="project" value="TreeGrafter"/>
</dbReference>
<evidence type="ECO:0000256" key="13">
    <source>
        <dbReference type="SAM" id="MobiDB-lite"/>
    </source>
</evidence>
<dbReference type="GO" id="GO:0006508">
    <property type="term" value="P:proteolysis"/>
    <property type="evidence" value="ECO:0007669"/>
    <property type="project" value="UniProtKB-KW"/>
</dbReference>
<comment type="caution">
    <text evidence="15">The sequence shown here is derived from an EMBL/GenBank/DDBJ whole genome shotgun (WGS) entry which is preliminary data.</text>
</comment>
<evidence type="ECO:0000313" key="16">
    <source>
        <dbReference type="Proteomes" id="UP001497623"/>
    </source>
</evidence>
<dbReference type="Gene3D" id="1.25.50.20">
    <property type="match status" value="1"/>
</dbReference>
<accession>A0AAV2SNJ7</accession>
<dbReference type="PANTHER" id="PTHR11533:SF294">
    <property type="entry name" value="THYROTROPIN-RELEASING HORMONE-DEGRADING ECTOENZYME"/>
    <property type="match status" value="1"/>
</dbReference>
<keyword evidence="12" id="KW-0325">Glycoprotein</keyword>
<evidence type="ECO:0000256" key="3">
    <source>
        <dbReference type="ARBA" id="ARBA00010136"/>
    </source>
</evidence>
<evidence type="ECO:0000256" key="7">
    <source>
        <dbReference type="ARBA" id="ARBA00022801"/>
    </source>
</evidence>
<dbReference type="FunFam" id="1.25.50.20:FF:000001">
    <property type="entry name" value="Aminopeptidase"/>
    <property type="match status" value="1"/>
</dbReference>
<dbReference type="EMBL" id="CAXKWB010080000">
    <property type="protein sequence ID" value="CAL4204259.1"/>
    <property type="molecule type" value="Genomic_DNA"/>
</dbReference>
<dbReference type="GO" id="GO:0005886">
    <property type="term" value="C:plasma membrane"/>
    <property type="evidence" value="ECO:0007669"/>
    <property type="project" value="UniProtKB-SubCell"/>
</dbReference>
<dbReference type="GO" id="GO:0005737">
    <property type="term" value="C:cytoplasm"/>
    <property type="evidence" value="ECO:0007669"/>
    <property type="project" value="TreeGrafter"/>
</dbReference>
<comment type="cofactor">
    <cofactor evidence="1">
        <name>Zn(2+)</name>
        <dbReference type="ChEBI" id="CHEBI:29105"/>
    </cofactor>
</comment>
<organism evidence="15 16">
    <name type="scientific">Meganyctiphanes norvegica</name>
    <name type="common">Northern krill</name>
    <name type="synonym">Thysanopoda norvegica</name>
    <dbReference type="NCBI Taxonomy" id="48144"/>
    <lineage>
        <taxon>Eukaryota</taxon>
        <taxon>Metazoa</taxon>
        <taxon>Ecdysozoa</taxon>
        <taxon>Arthropoda</taxon>
        <taxon>Crustacea</taxon>
        <taxon>Multicrustacea</taxon>
        <taxon>Malacostraca</taxon>
        <taxon>Eumalacostraca</taxon>
        <taxon>Eucarida</taxon>
        <taxon>Euphausiacea</taxon>
        <taxon>Euphausiidae</taxon>
        <taxon>Meganyctiphanes</taxon>
    </lineage>
</organism>
<evidence type="ECO:0000256" key="12">
    <source>
        <dbReference type="ARBA" id="ARBA00023180"/>
    </source>
</evidence>
<evidence type="ECO:0000256" key="9">
    <source>
        <dbReference type="ARBA" id="ARBA00023049"/>
    </source>
</evidence>
<sequence length="306" mass="33895">DSVGFEDNLEDSHLNQYKRVKAVAWACSLGHQPCVDEAVDLFQLYMNTPVARNSEIQNGVISPNLKSLVYCIAIAGGGELEWDFLWQEYLESNIATEKSTILSALGCSKEAWILSRYLDMAFVENTYIRKQDAATVFSAVANNDIGGYLAWRYLRENWKEITQYYGSGLFAISNIINAATSSFTTELELNELEQFKVDNGEILGTASRSIDQAIERTKNNIAWKAQNYEVIEEWINDNILSTASPTTTPNAAFSTETPIVYETITPTSPSTTENAIEPDTTTPTLPSTTQSPIAHETTTPVSPSTT</sequence>
<evidence type="ECO:0000256" key="1">
    <source>
        <dbReference type="ARBA" id="ARBA00001947"/>
    </source>
</evidence>
<evidence type="ECO:0000256" key="11">
    <source>
        <dbReference type="ARBA" id="ARBA00023157"/>
    </source>
</evidence>
<feature type="region of interest" description="Disordered" evidence="13">
    <location>
        <begin position="264"/>
        <end position="306"/>
    </location>
</feature>
<gene>
    <name evidence="15" type="ORF">MNOR_LOCUS37840</name>
</gene>
<keyword evidence="7" id="KW-0378">Hydrolase</keyword>
<dbReference type="Pfam" id="PF11838">
    <property type="entry name" value="ERAP1_C"/>
    <property type="match status" value="1"/>
</dbReference>
<keyword evidence="10" id="KW-0472">Membrane</keyword>
<feature type="domain" description="ERAP1-like C-terminal" evidence="14">
    <location>
        <begin position="2"/>
        <end position="218"/>
    </location>
</feature>
<feature type="compositionally biased region" description="Polar residues" evidence="13">
    <location>
        <begin position="296"/>
        <end position="306"/>
    </location>
</feature>
<dbReference type="GO" id="GO:0070006">
    <property type="term" value="F:metalloaminopeptidase activity"/>
    <property type="evidence" value="ECO:0007669"/>
    <property type="project" value="TreeGrafter"/>
</dbReference>
<keyword evidence="8" id="KW-0862">Zinc</keyword>
<name>A0AAV2SNJ7_MEGNR</name>
<dbReference type="AlphaFoldDB" id="A0AAV2SNJ7"/>
<dbReference type="InterPro" id="IPR024571">
    <property type="entry name" value="ERAP1-like_C_dom"/>
</dbReference>
<proteinExistence type="inferred from homology"/>
<dbReference type="GO" id="GO:0008270">
    <property type="term" value="F:zinc ion binding"/>
    <property type="evidence" value="ECO:0007669"/>
    <property type="project" value="TreeGrafter"/>
</dbReference>
<evidence type="ECO:0000256" key="10">
    <source>
        <dbReference type="ARBA" id="ARBA00023136"/>
    </source>
</evidence>
<keyword evidence="5" id="KW-0645">Protease</keyword>
<feature type="compositionally biased region" description="Low complexity" evidence="13">
    <location>
        <begin position="264"/>
        <end position="292"/>
    </location>
</feature>
<evidence type="ECO:0000256" key="8">
    <source>
        <dbReference type="ARBA" id="ARBA00022833"/>
    </source>
</evidence>
<dbReference type="GO" id="GO:0042277">
    <property type="term" value="F:peptide binding"/>
    <property type="evidence" value="ECO:0007669"/>
    <property type="project" value="TreeGrafter"/>
</dbReference>
<comment type="similarity">
    <text evidence="3">Belongs to the peptidase M1 family.</text>
</comment>
<dbReference type="InterPro" id="IPR050344">
    <property type="entry name" value="Peptidase_M1_aminopeptidases"/>
</dbReference>
<protein>
    <recommendedName>
        <fullName evidence="14">ERAP1-like C-terminal domain-containing protein</fullName>
    </recommendedName>
</protein>
<comment type="subcellular location">
    <subcellularLocation>
        <location evidence="2">Cell membrane</location>
    </subcellularLocation>
</comment>
<keyword evidence="16" id="KW-1185">Reference proteome</keyword>
<evidence type="ECO:0000256" key="5">
    <source>
        <dbReference type="ARBA" id="ARBA00022670"/>
    </source>
</evidence>
<evidence type="ECO:0000313" key="15">
    <source>
        <dbReference type="EMBL" id="CAL4204259.1"/>
    </source>
</evidence>